<comment type="caution">
    <text evidence="9">The sequence shown here is derived from an EMBL/GenBank/DDBJ whole genome shotgun (WGS) entry which is preliminary data.</text>
</comment>
<dbReference type="InterPro" id="IPR001969">
    <property type="entry name" value="Aspartic_peptidase_AS"/>
</dbReference>
<sequence>MSKLYTILSILFVLLLSDVCTALPPPTAKSSQIQPFISLPLLKLRGRADPNCRLAALGTAVVHKEHVRRAVRRLELMSGARPSQPKTTPSFWCLRRCSKKRDIGALGGEIANADNGAQSNTNSTSLIDPEAPQSDTNPAGLTSAHPTAYQHSAPNSTSSVDPEASQSDADDPDANAEVTPAHPMTYPHSAPMDIEANNIGYMVTMDLGTPPRGYRVLVDSGSADLWVGGEECKADDGSGGCGNHRFLGNSSSSSFRDTGKPWDIEYETGSVSGTLVTDRVILAGLTLPNHTFGASRTESLDFTPTILECVQRRYPVRWSIRLRQIVHQSLSMQGTSTLVKAFQSAGLLARNIISYKISRKSDDKNDGELTLGGMDPSKYDASSLVRVKNVNTAGFWEANVTAVKVDGKDVGLQGRSCILDTGTTLLAAPKEDVDVIHSSIPGAEYNNTLDAWTIPCNTTASVSLSIGGKPFPIEPKDLTFLPVDPQNLTGACTSSIIAGAMGKGSRQWLAGDTFLKNVYFSTDEDTDHISVARRRTTTAHPHFGSKPVFHSDGFESLYQSLHVFDFAEARFCPGNDQFGVQRPRRNVVEVQIAQASDTL</sequence>
<dbReference type="PROSITE" id="PS51767">
    <property type="entry name" value="PEPTIDASE_A1"/>
    <property type="match status" value="1"/>
</dbReference>
<accession>A0AAD7ITM9</accession>
<dbReference type="SUPFAM" id="SSF50630">
    <property type="entry name" value="Acid proteases"/>
    <property type="match status" value="1"/>
</dbReference>
<keyword evidence="4" id="KW-1015">Disulfide bond</keyword>
<keyword evidence="7" id="KW-0732">Signal</keyword>
<dbReference type="PANTHER" id="PTHR47966">
    <property type="entry name" value="BETA-SITE APP-CLEAVING ENZYME, ISOFORM A-RELATED"/>
    <property type="match status" value="1"/>
</dbReference>
<dbReference type="Gene3D" id="2.40.70.10">
    <property type="entry name" value="Acid Proteases"/>
    <property type="match status" value="2"/>
</dbReference>
<protein>
    <submittedName>
        <fullName evidence="9">Acid protease</fullName>
    </submittedName>
</protein>
<reference evidence="9" key="1">
    <citation type="submission" date="2023-03" db="EMBL/GenBank/DDBJ databases">
        <title>Massive genome expansion in bonnet fungi (Mycena s.s.) driven by repeated elements and novel gene families across ecological guilds.</title>
        <authorList>
            <consortium name="Lawrence Berkeley National Laboratory"/>
            <person name="Harder C.B."/>
            <person name="Miyauchi S."/>
            <person name="Viragh M."/>
            <person name="Kuo A."/>
            <person name="Thoen E."/>
            <person name="Andreopoulos B."/>
            <person name="Lu D."/>
            <person name="Skrede I."/>
            <person name="Drula E."/>
            <person name="Henrissat B."/>
            <person name="Morin E."/>
            <person name="Kohler A."/>
            <person name="Barry K."/>
            <person name="LaButti K."/>
            <person name="Morin E."/>
            <person name="Salamov A."/>
            <person name="Lipzen A."/>
            <person name="Mereny Z."/>
            <person name="Hegedus B."/>
            <person name="Baldrian P."/>
            <person name="Stursova M."/>
            <person name="Weitz H."/>
            <person name="Taylor A."/>
            <person name="Grigoriev I.V."/>
            <person name="Nagy L.G."/>
            <person name="Martin F."/>
            <person name="Kauserud H."/>
        </authorList>
    </citation>
    <scope>NUCLEOTIDE SEQUENCE</scope>
    <source>
        <strain evidence="9">CBHHK188m</strain>
    </source>
</reference>
<name>A0AAD7ITM9_9AGAR</name>
<dbReference type="Pfam" id="PF00026">
    <property type="entry name" value="Asp"/>
    <property type="match status" value="1"/>
</dbReference>
<feature type="disulfide bond" evidence="4">
    <location>
        <begin position="232"/>
        <end position="241"/>
    </location>
</feature>
<dbReference type="EMBL" id="JARJLG010000085">
    <property type="protein sequence ID" value="KAJ7749505.1"/>
    <property type="molecule type" value="Genomic_DNA"/>
</dbReference>
<evidence type="ECO:0000256" key="7">
    <source>
        <dbReference type="SAM" id="SignalP"/>
    </source>
</evidence>
<dbReference type="InterPro" id="IPR034164">
    <property type="entry name" value="Pepsin-like_dom"/>
</dbReference>
<evidence type="ECO:0000256" key="6">
    <source>
        <dbReference type="SAM" id="MobiDB-lite"/>
    </source>
</evidence>
<evidence type="ECO:0000259" key="8">
    <source>
        <dbReference type="PROSITE" id="PS51767"/>
    </source>
</evidence>
<proteinExistence type="inferred from homology"/>
<feature type="chain" id="PRO_5041973205" evidence="7">
    <location>
        <begin position="23"/>
        <end position="599"/>
    </location>
</feature>
<feature type="active site" evidence="3">
    <location>
        <position position="219"/>
    </location>
</feature>
<dbReference type="GO" id="GO:0004190">
    <property type="term" value="F:aspartic-type endopeptidase activity"/>
    <property type="evidence" value="ECO:0007669"/>
    <property type="project" value="UniProtKB-KW"/>
</dbReference>
<evidence type="ECO:0000313" key="9">
    <source>
        <dbReference type="EMBL" id="KAJ7749505.1"/>
    </source>
</evidence>
<dbReference type="PROSITE" id="PS00141">
    <property type="entry name" value="ASP_PROTEASE"/>
    <property type="match status" value="2"/>
</dbReference>
<dbReference type="InterPro" id="IPR001461">
    <property type="entry name" value="Aspartic_peptidase_A1"/>
</dbReference>
<evidence type="ECO:0000256" key="1">
    <source>
        <dbReference type="ARBA" id="ARBA00007447"/>
    </source>
</evidence>
<evidence type="ECO:0000313" key="10">
    <source>
        <dbReference type="Proteomes" id="UP001215280"/>
    </source>
</evidence>
<evidence type="ECO:0000256" key="2">
    <source>
        <dbReference type="ARBA" id="ARBA00022750"/>
    </source>
</evidence>
<gene>
    <name evidence="9" type="ORF">DFH07DRAFT_942033</name>
</gene>
<feature type="compositionally biased region" description="Polar residues" evidence="6">
    <location>
        <begin position="149"/>
        <end position="167"/>
    </location>
</feature>
<feature type="active site" evidence="3">
    <location>
        <position position="420"/>
    </location>
</feature>
<feature type="region of interest" description="Disordered" evidence="6">
    <location>
        <begin position="109"/>
        <end position="188"/>
    </location>
</feature>
<dbReference type="Proteomes" id="UP001215280">
    <property type="component" value="Unassembled WGS sequence"/>
</dbReference>
<keyword evidence="10" id="KW-1185">Reference proteome</keyword>
<keyword evidence="5 9" id="KW-0645">Protease</keyword>
<evidence type="ECO:0000256" key="5">
    <source>
        <dbReference type="RuleBase" id="RU000454"/>
    </source>
</evidence>
<comment type="similarity">
    <text evidence="1 5">Belongs to the peptidase A1 family.</text>
</comment>
<dbReference type="CDD" id="cd05471">
    <property type="entry name" value="pepsin_like"/>
    <property type="match status" value="1"/>
</dbReference>
<keyword evidence="5" id="KW-0378">Hydrolase</keyword>
<dbReference type="InterPro" id="IPR033121">
    <property type="entry name" value="PEPTIDASE_A1"/>
</dbReference>
<feature type="signal peptide" evidence="7">
    <location>
        <begin position="1"/>
        <end position="22"/>
    </location>
</feature>
<dbReference type="GO" id="GO:0006508">
    <property type="term" value="P:proteolysis"/>
    <property type="evidence" value="ECO:0007669"/>
    <property type="project" value="UniProtKB-KW"/>
</dbReference>
<dbReference type="PRINTS" id="PR00792">
    <property type="entry name" value="PEPSIN"/>
</dbReference>
<keyword evidence="2 5" id="KW-0064">Aspartyl protease</keyword>
<organism evidence="9 10">
    <name type="scientific">Mycena maculata</name>
    <dbReference type="NCBI Taxonomy" id="230809"/>
    <lineage>
        <taxon>Eukaryota</taxon>
        <taxon>Fungi</taxon>
        <taxon>Dikarya</taxon>
        <taxon>Basidiomycota</taxon>
        <taxon>Agaricomycotina</taxon>
        <taxon>Agaricomycetes</taxon>
        <taxon>Agaricomycetidae</taxon>
        <taxon>Agaricales</taxon>
        <taxon>Marasmiineae</taxon>
        <taxon>Mycenaceae</taxon>
        <taxon>Mycena</taxon>
    </lineage>
</organism>
<evidence type="ECO:0000256" key="3">
    <source>
        <dbReference type="PIRSR" id="PIRSR601461-1"/>
    </source>
</evidence>
<feature type="domain" description="Peptidase A1" evidence="8">
    <location>
        <begin position="201"/>
        <end position="532"/>
    </location>
</feature>
<feature type="compositionally biased region" description="Polar residues" evidence="6">
    <location>
        <begin position="115"/>
        <end position="126"/>
    </location>
</feature>
<dbReference type="InterPro" id="IPR021109">
    <property type="entry name" value="Peptidase_aspartic_dom_sf"/>
</dbReference>
<evidence type="ECO:0000256" key="4">
    <source>
        <dbReference type="PIRSR" id="PIRSR601461-2"/>
    </source>
</evidence>
<dbReference type="PANTHER" id="PTHR47966:SF75">
    <property type="entry name" value="ENDOPEPTIDASE (CTSD), PUTATIVE (AFU_ORTHOLOGUE AFUA_4G07040)-RELATED"/>
    <property type="match status" value="1"/>
</dbReference>
<dbReference type="AlphaFoldDB" id="A0AAD7ITM9"/>